<sequence>MPPAPLVGKAFFRPLCHSTATDQTTPCVP</sequence>
<dbReference type="EMBL" id="GBRH01233784">
    <property type="protein sequence ID" value="JAD64111.1"/>
    <property type="molecule type" value="Transcribed_RNA"/>
</dbReference>
<accession>A0A0A9BLA3</accession>
<organism evidence="1">
    <name type="scientific">Arundo donax</name>
    <name type="common">Giant reed</name>
    <name type="synonym">Donax arundinaceus</name>
    <dbReference type="NCBI Taxonomy" id="35708"/>
    <lineage>
        <taxon>Eukaryota</taxon>
        <taxon>Viridiplantae</taxon>
        <taxon>Streptophyta</taxon>
        <taxon>Embryophyta</taxon>
        <taxon>Tracheophyta</taxon>
        <taxon>Spermatophyta</taxon>
        <taxon>Magnoliopsida</taxon>
        <taxon>Liliopsida</taxon>
        <taxon>Poales</taxon>
        <taxon>Poaceae</taxon>
        <taxon>PACMAD clade</taxon>
        <taxon>Arundinoideae</taxon>
        <taxon>Arundineae</taxon>
        <taxon>Arundo</taxon>
    </lineage>
</organism>
<dbReference type="AlphaFoldDB" id="A0A0A9BLA3"/>
<proteinExistence type="predicted"/>
<reference evidence="1" key="2">
    <citation type="journal article" date="2015" name="Data Brief">
        <title>Shoot transcriptome of the giant reed, Arundo donax.</title>
        <authorList>
            <person name="Barrero R.A."/>
            <person name="Guerrero F.D."/>
            <person name="Moolhuijzen P."/>
            <person name="Goolsby J.A."/>
            <person name="Tidwell J."/>
            <person name="Bellgard S.E."/>
            <person name="Bellgard M.I."/>
        </authorList>
    </citation>
    <scope>NUCLEOTIDE SEQUENCE</scope>
    <source>
        <tissue evidence="1">Shoot tissue taken approximately 20 cm above the soil surface</tissue>
    </source>
</reference>
<name>A0A0A9BLA3_ARUDO</name>
<reference evidence="1" key="1">
    <citation type="submission" date="2014-09" db="EMBL/GenBank/DDBJ databases">
        <authorList>
            <person name="Magalhaes I.L.F."/>
            <person name="Oliveira U."/>
            <person name="Santos F.R."/>
            <person name="Vidigal T.H.D.A."/>
            <person name="Brescovit A.D."/>
            <person name="Santos A.J."/>
        </authorList>
    </citation>
    <scope>NUCLEOTIDE SEQUENCE</scope>
    <source>
        <tissue evidence="1">Shoot tissue taken approximately 20 cm above the soil surface</tissue>
    </source>
</reference>
<evidence type="ECO:0000313" key="1">
    <source>
        <dbReference type="EMBL" id="JAD64111.1"/>
    </source>
</evidence>
<protein>
    <submittedName>
        <fullName evidence="1">Uncharacterized protein</fullName>
    </submittedName>
</protein>